<dbReference type="AlphaFoldDB" id="A0A347WKA2"/>
<feature type="domain" description="N-acetyltransferase" evidence="1">
    <location>
        <begin position="7"/>
        <end position="155"/>
    </location>
</feature>
<protein>
    <recommendedName>
        <fullName evidence="1">N-acetyltransferase domain-containing protein</fullName>
    </recommendedName>
</protein>
<dbReference type="Proteomes" id="UP000263232">
    <property type="component" value="Chromosome"/>
</dbReference>
<organism evidence="2 3">
    <name type="scientific">Suicoccus acidiformans</name>
    <dbReference type="NCBI Taxonomy" id="2036206"/>
    <lineage>
        <taxon>Bacteria</taxon>
        <taxon>Bacillati</taxon>
        <taxon>Bacillota</taxon>
        <taxon>Bacilli</taxon>
        <taxon>Lactobacillales</taxon>
        <taxon>Aerococcaceae</taxon>
        <taxon>Suicoccus</taxon>
    </lineage>
</organism>
<dbReference type="Pfam" id="PF00583">
    <property type="entry name" value="Acetyltransf_1"/>
    <property type="match status" value="1"/>
</dbReference>
<evidence type="ECO:0000313" key="3">
    <source>
        <dbReference type="Proteomes" id="UP000263232"/>
    </source>
</evidence>
<keyword evidence="3" id="KW-1185">Reference proteome</keyword>
<dbReference type="SUPFAM" id="SSF55729">
    <property type="entry name" value="Acyl-CoA N-acyltransferases (Nat)"/>
    <property type="match status" value="1"/>
</dbReference>
<dbReference type="InterPro" id="IPR000182">
    <property type="entry name" value="GNAT_dom"/>
</dbReference>
<dbReference type="KEGG" id="abae:CL176_05600"/>
<dbReference type="EMBL" id="CP023434">
    <property type="protein sequence ID" value="AXY25509.1"/>
    <property type="molecule type" value="Genomic_DNA"/>
</dbReference>
<proteinExistence type="predicted"/>
<sequence>MIRGDNLKFVEYKDSEDKKKLLEFLENAEWKPGPLTAQTIKNGNYEEKFGGGGLFFYLEDDLPLAFGSLVKEDYIKKPGLKPWIAMIYVDPKSRGRRLSEKMTLFLENKAKELAYDKVYIMTQHKGLYEKYGYELQEIVYGNIHGEDYLYKKSLI</sequence>
<dbReference type="Gene3D" id="3.40.630.30">
    <property type="match status" value="1"/>
</dbReference>
<dbReference type="OrthoDB" id="9789053at2"/>
<dbReference type="GO" id="GO:0016747">
    <property type="term" value="F:acyltransferase activity, transferring groups other than amino-acyl groups"/>
    <property type="evidence" value="ECO:0007669"/>
    <property type="project" value="InterPro"/>
</dbReference>
<evidence type="ECO:0000313" key="2">
    <source>
        <dbReference type="EMBL" id="AXY25509.1"/>
    </source>
</evidence>
<accession>A0A347WKA2</accession>
<gene>
    <name evidence="2" type="ORF">CL176_05600</name>
</gene>
<reference evidence="2 3" key="1">
    <citation type="submission" date="2017-09" db="EMBL/GenBank/DDBJ databases">
        <title>Complete genome sequence of Oxytococcus suis strain ZY16052.</title>
        <authorList>
            <person name="Li F."/>
        </authorList>
    </citation>
    <scope>NUCLEOTIDE SEQUENCE [LARGE SCALE GENOMIC DNA]</scope>
    <source>
        <strain evidence="2 3">ZY16052</strain>
    </source>
</reference>
<name>A0A347WKA2_9LACT</name>
<dbReference type="CDD" id="cd04301">
    <property type="entry name" value="NAT_SF"/>
    <property type="match status" value="1"/>
</dbReference>
<evidence type="ECO:0000259" key="1">
    <source>
        <dbReference type="PROSITE" id="PS51186"/>
    </source>
</evidence>
<dbReference type="PROSITE" id="PS51186">
    <property type="entry name" value="GNAT"/>
    <property type="match status" value="1"/>
</dbReference>
<dbReference type="InterPro" id="IPR016181">
    <property type="entry name" value="Acyl_CoA_acyltransferase"/>
</dbReference>